<evidence type="ECO:0000259" key="2">
    <source>
        <dbReference type="Pfam" id="PF24495"/>
    </source>
</evidence>
<accession>A0A1I8F2D5</accession>
<dbReference type="WBParaSite" id="maker-unitig_15153-snap-gene-0.2-mRNA-1">
    <property type="protein sequence ID" value="maker-unitig_15153-snap-gene-0.2-mRNA-1"/>
    <property type="gene ID" value="maker-unitig_15153-snap-gene-0.2"/>
</dbReference>
<name>A0A1I8F2D5_9PLAT</name>
<keyword evidence="3" id="KW-1185">Reference proteome</keyword>
<dbReference type="AlphaFoldDB" id="A0A1I8F2D5"/>
<evidence type="ECO:0000256" key="1">
    <source>
        <dbReference type="SAM" id="MobiDB-lite"/>
    </source>
</evidence>
<dbReference type="InterPro" id="IPR056311">
    <property type="entry name" value="TMEM131_Ig_2"/>
</dbReference>
<dbReference type="Proteomes" id="UP000095280">
    <property type="component" value="Unplaced"/>
</dbReference>
<protein>
    <submittedName>
        <fullName evidence="4">TMEM131_like domain-containing protein</fullName>
    </submittedName>
</protein>
<feature type="region of interest" description="Disordered" evidence="1">
    <location>
        <begin position="362"/>
        <end position="387"/>
    </location>
</feature>
<proteinExistence type="predicted"/>
<dbReference type="PANTHER" id="PTHR22050:SF0">
    <property type="entry name" value="TRANSMEMBRANE PROTEIN 131 HOMOLOG"/>
    <property type="match status" value="1"/>
</dbReference>
<dbReference type="GO" id="GO:0016020">
    <property type="term" value="C:membrane"/>
    <property type="evidence" value="ECO:0007669"/>
    <property type="project" value="TreeGrafter"/>
</dbReference>
<dbReference type="PANTHER" id="PTHR22050">
    <property type="entry name" value="RW1 PROTEIN HOMOLOG"/>
    <property type="match status" value="1"/>
</dbReference>
<feature type="domain" description="TMEM131 second Ig-like" evidence="2">
    <location>
        <begin position="70"/>
        <end position="111"/>
    </location>
</feature>
<dbReference type="InterPro" id="IPR039877">
    <property type="entry name" value="TMEM131-like"/>
</dbReference>
<dbReference type="Pfam" id="PF24495">
    <property type="entry name" value="Ig_TMEM131_2"/>
    <property type="match status" value="1"/>
</dbReference>
<evidence type="ECO:0000313" key="3">
    <source>
        <dbReference type="Proteomes" id="UP000095280"/>
    </source>
</evidence>
<reference evidence="4" key="1">
    <citation type="submission" date="2016-11" db="UniProtKB">
        <authorList>
            <consortium name="WormBaseParasite"/>
        </authorList>
    </citation>
    <scope>IDENTIFICATION</scope>
</reference>
<evidence type="ECO:0000313" key="4">
    <source>
        <dbReference type="WBParaSite" id="maker-unitig_15153-snap-gene-0.2-mRNA-1"/>
    </source>
</evidence>
<sequence>RATGGNATFDVVFLATRAGTTENTLYIRTSAASTAIRCSAWPAQPYRVRGHAGRQDSAECQLCASLQLLQSKFRAAAGSPWRIPPYETRTLMRLRLIGRSAANHSAFVRLRTSLGGPGLVLPVQRAAEATALRVTSLYSEPTLVSSAELDSPNPAVQLLFRPVQVLPGPARETPVAIVVFRSARPPTAGCTGLAIIRLHRRVDSRPRSAQIILRGGDSRQLLSVPYEAGLLHGALTHAEKCHLGTPPMPIASEGRRCQSRTRSTETVAVTGVELPQSATAWSVVGFKPPALDSSRQDGGALPLRLNASAAAGRQAELRLTAAARARLSRPRHRRATDAVTRLEFALRNDNPLPVSLESVSVPQLAGRAPPADSGAGRLGPASRPPSWLTSGRRADFYGVVDRRCGHQDGAGRYQSVQYGPSDSRRLPAPDPRFSFPAAAAARLAEADGGLTTESAAGYRIWLAGLTVGRRTASLGPVPSGQARSPWSALHQADQRLAKSGLLARQRGPVMAGSSGCLRLNCLSTQVGKASTADLILENPTDKTRAHLPVTFRPTESGEFRALFLLRNNLTGVEPLLAVGRGARVELRASADSMEFGLAGATGLEPPCQRHLGQLTIVNPGPLTVDSGPPIVGRDASGCSDAPGFMVAPCAPIRLGPNESLHMAVTFTPTSASCVQLGSFAWSAALFASYFVAA</sequence>
<organism evidence="3 4">
    <name type="scientific">Macrostomum lignano</name>
    <dbReference type="NCBI Taxonomy" id="282301"/>
    <lineage>
        <taxon>Eukaryota</taxon>
        <taxon>Metazoa</taxon>
        <taxon>Spiralia</taxon>
        <taxon>Lophotrochozoa</taxon>
        <taxon>Platyhelminthes</taxon>
        <taxon>Rhabditophora</taxon>
        <taxon>Macrostomorpha</taxon>
        <taxon>Macrostomida</taxon>
        <taxon>Macrostomidae</taxon>
        <taxon>Macrostomum</taxon>
    </lineage>
</organism>